<dbReference type="SMART" id="SM01027">
    <property type="entry name" value="Beta-Casp"/>
    <property type="match status" value="1"/>
</dbReference>
<protein>
    <submittedName>
        <fullName evidence="4">Cleavage protein</fullName>
        <ecNumber evidence="4">3.1.27.-</ecNumber>
    </submittedName>
</protein>
<dbReference type="PANTHER" id="PTHR11203:SF37">
    <property type="entry name" value="INTEGRATOR COMPLEX SUBUNIT 11"/>
    <property type="match status" value="1"/>
</dbReference>
<evidence type="ECO:0000313" key="4">
    <source>
        <dbReference type="EMBL" id="ERJ17768.1"/>
    </source>
</evidence>
<dbReference type="RefSeq" id="WP_006913672.1">
    <property type="nucleotide sequence ID" value="NZ_AFNV02000029.1"/>
</dbReference>
<dbReference type="InterPro" id="IPR022712">
    <property type="entry name" value="Beta_Casp"/>
</dbReference>
<dbReference type="InterPro" id="IPR036866">
    <property type="entry name" value="RibonucZ/Hydroxyglut_hydro"/>
</dbReference>
<comment type="caution">
    <text evidence="4">The sequence shown here is derived from an EMBL/GenBank/DDBJ whole genome shotgun (WGS) entry which is preliminary data.</text>
</comment>
<sequence>MELTFIGGADGVTGSASLLTDTRLGLRALVDCGAHAERELMRPDGAPRLGFDARALSCVFLTHAHRDHCGRLPQLHRAGFRGPVYCTEATAAMTRIALMDAAKFSREYDADDVEMIDFQPLDRRADFKFGQPMRLHGVAVTFHRSAHILGAVALTIAWRSRTSTRRSICFSGDIGGNTPGNPYQSLLAGQQTPGAVDYMVVESTRGAEPARPAHYKSATGREQAWADVFADSDARGGGPVVVPCFAIHRAQELWFDLDRVLRNTAAGAPDAAGRPRWLSMDAPLAARMTDVYAELLTRRNEQGEQPPWRNPALADRLGLADEAAVDAYLVDLWARVGRNRAPGGTLRAMHDPELSRLVALAGSGMCEGGRIVDFITDQIGNPAATIVLCGYAPPETGAGRLRRLIAGEWPSNTPLALGKARIDPSRIQARLVDFGDYYSGHGDIDALCRFVFEIDETAPAATVFLNHGDGAMRAGLAAALHARAAMKQPGDRPLADVVLPAKGEQHDLDAADQNAREVRERLRAQALASLRRAD</sequence>
<keyword evidence="1 4" id="KW-0378">Hydrolase</keyword>
<dbReference type="EMBL" id="AFNV02000029">
    <property type="protein sequence ID" value="ERJ17768.1"/>
    <property type="molecule type" value="Genomic_DNA"/>
</dbReference>
<name>U2FTP6_9GAMM</name>
<dbReference type="Pfam" id="PF10996">
    <property type="entry name" value="Beta-Casp"/>
    <property type="match status" value="1"/>
</dbReference>
<dbReference type="InterPro" id="IPR001279">
    <property type="entry name" value="Metallo-B-lactamas"/>
</dbReference>
<dbReference type="GO" id="GO:0016787">
    <property type="term" value="F:hydrolase activity"/>
    <property type="evidence" value="ECO:0007669"/>
    <property type="project" value="UniProtKB-KW"/>
</dbReference>
<dbReference type="eggNOG" id="COG1236">
    <property type="taxonomic scope" value="Bacteria"/>
</dbReference>
<dbReference type="GO" id="GO:0004521">
    <property type="term" value="F:RNA endonuclease activity"/>
    <property type="evidence" value="ECO:0007669"/>
    <property type="project" value="TreeGrafter"/>
</dbReference>
<dbReference type="Pfam" id="PF00753">
    <property type="entry name" value="Lactamase_B"/>
    <property type="match status" value="1"/>
</dbReference>
<dbReference type="SUPFAM" id="SSF56281">
    <property type="entry name" value="Metallo-hydrolase/oxidoreductase"/>
    <property type="match status" value="1"/>
</dbReference>
<feature type="domain" description="Beta-Casp" evidence="3">
    <location>
        <begin position="250"/>
        <end position="404"/>
    </location>
</feature>
<evidence type="ECO:0000256" key="1">
    <source>
        <dbReference type="ARBA" id="ARBA00022801"/>
    </source>
</evidence>
<dbReference type="AlphaFoldDB" id="U2FTP6"/>
<dbReference type="STRING" id="1033802.SSPSH_003452"/>
<evidence type="ECO:0000259" key="3">
    <source>
        <dbReference type="SMART" id="SM01027"/>
    </source>
</evidence>
<evidence type="ECO:0000259" key="2">
    <source>
        <dbReference type="SMART" id="SM00849"/>
    </source>
</evidence>
<dbReference type="OrthoDB" id="9803916at2"/>
<accession>U2FTP6</accession>
<gene>
    <name evidence="4" type="ORF">SSPSH_003452</name>
</gene>
<reference evidence="4 5" key="2">
    <citation type="journal article" date="2013" name="PLoS ONE">
        <title>INDIGO - INtegrated Data Warehouse of MIcrobial GenOmes with Examples from the Red Sea Extremophiles.</title>
        <authorList>
            <person name="Alam I."/>
            <person name="Antunes A."/>
            <person name="Kamau A.A."/>
            <person name="Ba Alawi W."/>
            <person name="Kalkatawi M."/>
            <person name="Stingl U."/>
            <person name="Bajic V.B."/>
        </authorList>
    </citation>
    <scope>NUCLEOTIDE SEQUENCE [LARGE SCALE GENOMIC DNA]</scope>
    <source>
        <strain evidence="4 5">E1L3A</strain>
    </source>
</reference>
<dbReference type="Gene3D" id="3.40.50.10890">
    <property type="match status" value="1"/>
</dbReference>
<evidence type="ECO:0000313" key="5">
    <source>
        <dbReference type="Proteomes" id="UP000006242"/>
    </source>
</evidence>
<proteinExistence type="predicted"/>
<dbReference type="SMART" id="SM00849">
    <property type="entry name" value="Lactamase_B"/>
    <property type="match status" value="1"/>
</dbReference>
<dbReference type="PANTHER" id="PTHR11203">
    <property type="entry name" value="CLEAVAGE AND POLYADENYLATION SPECIFICITY FACTOR FAMILY MEMBER"/>
    <property type="match status" value="1"/>
</dbReference>
<dbReference type="CDD" id="cd16295">
    <property type="entry name" value="TTHA0252-CPSF-like_MBL-fold"/>
    <property type="match status" value="1"/>
</dbReference>
<reference evidence="4 5" key="1">
    <citation type="journal article" date="2011" name="J. Bacteriol.">
        <title>Genome sequence of Salinisphaera shabanensis, a gammaproteobacterium from the harsh, variable environment of the brine-seawater interface of the Shaban Deep in the Red Sea.</title>
        <authorList>
            <person name="Antunes A."/>
            <person name="Alam I."/>
            <person name="Bajic V.B."/>
            <person name="Stingl U."/>
        </authorList>
    </citation>
    <scope>NUCLEOTIDE SEQUENCE [LARGE SCALE GENOMIC DNA]</scope>
    <source>
        <strain evidence="4 5">E1L3A</strain>
    </source>
</reference>
<keyword evidence="5" id="KW-1185">Reference proteome</keyword>
<dbReference type="EC" id="3.1.27.-" evidence="4"/>
<organism evidence="4 5">
    <name type="scientific">Salinisphaera shabanensis E1L3A</name>
    <dbReference type="NCBI Taxonomy" id="1033802"/>
    <lineage>
        <taxon>Bacteria</taxon>
        <taxon>Pseudomonadati</taxon>
        <taxon>Pseudomonadota</taxon>
        <taxon>Gammaproteobacteria</taxon>
        <taxon>Salinisphaerales</taxon>
        <taxon>Salinisphaeraceae</taxon>
        <taxon>Salinisphaera</taxon>
    </lineage>
</organism>
<dbReference type="Proteomes" id="UP000006242">
    <property type="component" value="Unassembled WGS sequence"/>
</dbReference>
<dbReference type="InterPro" id="IPR050698">
    <property type="entry name" value="MBL"/>
</dbReference>
<feature type="domain" description="Metallo-beta-lactamase" evidence="2">
    <location>
        <begin position="13"/>
        <end position="214"/>
    </location>
</feature>
<dbReference type="Gene3D" id="3.60.15.10">
    <property type="entry name" value="Ribonuclease Z/Hydroxyacylglutathione hydrolase-like"/>
    <property type="match status" value="1"/>
</dbReference>